<sequence length="297" mass="33482">MQEIDDLIRQYLEELDYEPILTMLSGTKSGKKMRSKLLLAIAGESENSFKICAVIELIHLASLLHDDIVDESELRRGAKSVNAKFGTKNALMLGDILYSKAFHELSKMEAKFANIISDAVVKLAIGELMDVNLSQNFNNDKNQYLKMIYNKTAVLIEASAKCGAILAGYDEDAFGEYGKNLGLAFQLIDDILDIKGDEKTLGKPAMSDFKEGKTTLAYIYLYEKLNTQDKNYLKTLFKKDLNSEELQWLKINLEKHQILDSVIDLAKNYGILALKAVGKYQNNALNQIVENMINRNF</sequence>
<dbReference type="PANTHER" id="PTHR12001">
    <property type="entry name" value="GERANYLGERANYL PYROPHOSPHATE SYNTHASE"/>
    <property type="match status" value="1"/>
</dbReference>
<dbReference type="PANTHER" id="PTHR12001:SF69">
    <property type="entry name" value="ALL TRANS-POLYPRENYL-DIPHOSPHATE SYNTHASE PDSS1"/>
    <property type="match status" value="1"/>
</dbReference>
<evidence type="ECO:0000256" key="4">
    <source>
        <dbReference type="ARBA" id="ARBA00022723"/>
    </source>
</evidence>
<dbReference type="Pfam" id="PF00348">
    <property type="entry name" value="polyprenyl_synt"/>
    <property type="match status" value="1"/>
</dbReference>
<evidence type="ECO:0000256" key="3">
    <source>
        <dbReference type="ARBA" id="ARBA00022679"/>
    </source>
</evidence>
<name>A0AAU7E8N6_9BACT</name>
<keyword evidence="4" id="KW-0479">Metal-binding</keyword>
<dbReference type="InterPro" id="IPR033749">
    <property type="entry name" value="Polyprenyl_synt_CS"/>
</dbReference>
<evidence type="ECO:0000256" key="6">
    <source>
        <dbReference type="RuleBase" id="RU004466"/>
    </source>
</evidence>
<dbReference type="InterPro" id="IPR000092">
    <property type="entry name" value="Polyprenyl_synt"/>
</dbReference>
<dbReference type="AlphaFoldDB" id="A0AAU7E8N6"/>
<organism evidence="7">
    <name type="scientific">Campylobacter sp. CCS1377</name>
    <dbReference type="NCBI Taxonomy" id="3158229"/>
    <lineage>
        <taxon>Bacteria</taxon>
        <taxon>Pseudomonadati</taxon>
        <taxon>Campylobacterota</taxon>
        <taxon>Epsilonproteobacteria</taxon>
        <taxon>Campylobacterales</taxon>
        <taxon>Campylobacteraceae</taxon>
        <taxon>Campylobacter</taxon>
    </lineage>
</organism>
<dbReference type="EMBL" id="CP155620">
    <property type="protein sequence ID" value="XBJ29859.1"/>
    <property type="molecule type" value="Genomic_DNA"/>
</dbReference>
<evidence type="ECO:0000313" key="7">
    <source>
        <dbReference type="EMBL" id="XBJ29859.1"/>
    </source>
</evidence>
<dbReference type="PROSITE" id="PS00444">
    <property type="entry name" value="POLYPRENYL_SYNTHASE_2"/>
    <property type="match status" value="1"/>
</dbReference>
<dbReference type="GO" id="GO:0008299">
    <property type="term" value="P:isoprenoid biosynthetic process"/>
    <property type="evidence" value="ECO:0007669"/>
    <property type="project" value="InterPro"/>
</dbReference>
<evidence type="ECO:0000256" key="2">
    <source>
        <dbReference type="ARBA" id="ARBA00006706"/>
    </source>
</evidence>
<dbReference type="GO" id="GO:0004659">
    <property type="term" value="F:prenyltransferase activity"/>
    <property type="evidence" value="ECO:0007669"/>
    <property type="project" value="InterPro"/>
</dbReference>
<comment type="similarity">
    <text evidence="2 6">Belongs to the FPP/GGPP synthase family.</text>
</comment>
<keyword evidence="3 6" id="KW-0808">Transferase</keyword>
<comment type="cofactor">
    <cofactor evidence="1">
        <name>Mg(2+)</name>
        <dbReference type="ChEBI" id="CHEBI:18420"/>
    </cofactor>
</comment>
<protein>
    <submittedName>
        <fullName evidence="7">Polyprenyl synthetase family protein</fullName>
    </submittedName>
</protein>
<dbReference type="SUPFAM" id="SSF48576">
    <property type="entry name" value="Terpenoid synthases"/>
    <property type="match status" value="1"/>
</dbReference>
<reference evidence="7" key="1">
    <citation type="submission" date="2024-05" db="EMBL/GenBank/DDBJ databases">
        <title>Campylobacter coli isolated from environmental waters in Slovenia.</title>
        <authorList>
            <person name="Zautner A.E."/>
            <person name="Bunk B."/>
            <person name="Riedel T."/>
            <person name="Sproeer C."/>
        </authorList>
    </citation>
    <scope>NUCLEOTIDE SEQUENCE</scope>
    <source>
        <strain evidence="7">CCS1377</strain>
    </source>
</reference>
<keyword evidence="5" id="KW-0460">Magnesium</keyword>
<evidence type="ECO:0000256" key="5">
    <source>
        <dbReference type="ARBA" id="ARBA00022842"/>
    </source>
</evidence>
<dbReference type="PROSITE" id="PS00723">
    <property type="entry name" value="POLYPRENYL_SYNTHASE_1"/>
    <property type="match status" value="1"/>
</dbReference>
<accession>A0AAU7E8N6</accession>
<gene>
    <name evidence="7" type="ORF">AAH949_03220</name>
</gene>
<evidence type="ECO:0000256" key="1">
    <source>
        <dbReference type="ARBA" id="ARBA00001946"/>
    </source>
</evidence>
<dbReference type="Gene3D" id="1.10.600.10">
    <property type="entry name" value="Farnesyl Diphosphate Synthase"/>
    <property type="match status" value="1"/>
</dbReference>
<proteinExistence type="inferred from homology"/>
<dbReference type="GO" id="GO:0046872">
    <property type="term" value="F:metal ion binding"/>
    <property type="evidence" value="ECO:0007669"/>
    <property type="project" value="UniProtKB-KW"/>
</dbReference>
<dbReference type="InterPro" id="IPR008949">
    <property type="entry name" value="Isoprenoid_synthase_dom_sf"/>
</dbReference>
<dbReference type="RefSeq" id="WP_134238968.1">
    <property type="nucleotide sequence ID" value="NZ_CP155620.1"/>
</dbReference>
<dbReference type="SFLD" id="SFLDS00005">
    <property type="entry name" value="Isoprenoid_Synthase_Type_I"/>
    <property type="match status" value="1"/>
</dbReference>
<dbReference type="CDD" id="cd00685">
    <property type="entry name" value="Trans_IPPS_HT"/>
    <property type="match status" value="1"/>
</dbReference>